<dbReference type="SUPFAM" id="SSF52922">
    <property type="entry name" value="TK C-terminal domain-like"/>
    <property type="match status" value="1"/>
</dbReference>
<gene>
    <name evidence="15" type="primary">tkt</name>
</gene>
<comment type="cofactor">
    <cofactor evidence="3">
        <name>Co(2+)</name>
        <dbReference type="ChEBI" id="CHEBI:48828"/>
    </cofactor>
</comment>
<dbReference type="InterPro" id="IPR020826">
    <property type="entry name" value="Transketolase_BS"/>
</dbReference>
<dbReference type="FunFam" id="3.40.50.970:FF:000033">
    <property type="entry name" value="Transketolase isoform 1"/>
    <property type="match status" value="1"/>
</dbReference>
<evidence type="ECO:0000256" key="7">
    <source>
        <dbReference type="ARBA" id="ARBA00011738"/>
    </source>
</evidence>
<dbReference type="GO" id="GO:0046872">
    <property type="term" value="F:metal ion binding"/>
    <property type="evidence" value="ECO:0007669"/>
    <property type="project" value="UniProtKB-KW"/>
</dbReference>
<sequence>MDSKIALLKDATTRLRINSIKATDAAKSGHPTSCSSIAEVMAVLFLDEMKYFVHQPRHPSNDRFVLSKGHAAPILYAAWAEVGHLSESELLNLRNIDSDLEGHPTPRLDFVDVATGSLGQGLSNAAGMAYTGKYIDKAKYRVYCIIGDGESAEGSIWEALAFSSYYKLDNLVAIFDVNRLGQSQPACLQHDLDCYRRRVEAFGCHAIVVDGHNIPELLTAFETARSIKGKPLALILKTYKGYDFPGISDQENWHGKPLGTSAAKTIEHLEKTLIVPSTLGKLKPQEPVVDCKEMHLIGTLKLTTPPPYKKGDKIATREAYGKALARLGSTYSRIIGLDGDTKNSTFSIYLRDARPEQFIECFIAEQNLVGVAIGCATRERTVPFVSTFAAFLSRAYDQIRMGAISQTDCNFAGSHVGVSIGEDGASQMGLEDLAMFRAIRGSTVFYPSDAVSCERAVELAANTKGICFIRTGRPAVPVIYDANEDFVIGKGKICLTALPSGEDHVTVVAAGVTLFEALKAAEVLKAEGINLRIIDPFTVKPIDAELIASSVKYTHGRLITVEDHGPEGGLSEAVAVALGERGVSFTQHVLAVQEVPHSGKPHELLAKYRINATAICEKHVLLCRRLSHFILLVSKSLIHTVIVFPLTLFLNASQWQFPGWNPPIGVE</sequence>
<evidence type="ECO:0000256" key="9">
    <source>
        <dbReference type="ARBA" id="ARBA00022679"/>
    </source>
</evidence>
<dbReference type="EC" id="2.2.1.1" evidence="8"/>
<reference evidence="15" key="2">
    <citation type="journal article" date="2003" name="Int. J. Parasitol.">
        <title>Analysis of differential gene expression in Echinococcus multilocularis larval stages by means of spliced leader differential display.</title>
        <authorList>
            <person name="Brehm K."/>
            <person name="Wolf M."/>
            <person name="Beland H."/>
            <person name="Kroner A."/>
            <person name="Frosch M."/>
        </authorList>
    </citation>
    <scope>NUCLEOTIDE SEQUENCE</scope>
</reference>
<dbReference type="GO" id="GO:0030976">
    <property type="term" value="F:thiamine pyrophosphate binding"/>
    <property type="evidence" value="ECO:0007669"/>
    <property type="project" value="TreeGrafter"/>
</dbReference>
<dbReference type="FunFam" id="3.40.50.970:FF:000129">
    <property type="entry name" value="Transketolase"/>
    <property type="match status" value="1"/>
</dbReference>
<comment type="subunit">
    <text evidence="7">Homodimer.</text>
</comment>
<dbReference type="NCBIfam" id="NF004559">
    <property type="entry name" value="PRK05899.2-5"/>
    <property type="match status" value="1"/>
</dbReference>
<dbReference type="Gene3D" id="3.40.50.920">
    <property type="match status" value="1"/>
</dbReference>
<dbReference type="Gene3D" id="3.40.50.970">
    <property type="match status" value="2"/>
</dbReference>
<evidence type="ECO:0000256" key="4">
    <source>
        <dbReference type="ARBA" id="ARBA00001946"/>
    </source>
</evidence>
<feature type="domain" description="Transketolase-like pyrimidine-binding" evidence="14">
    <location>
        <begin position="314"/>
        <end position="478"/>
    </location>
</feature>
<reference evidence="15" key="1">
    <citation type="submission" date="2002-08" db="EMBL/GenBank/DDBJ databases">
        <authorList>
            <person name="Brehm K.R."/>
        </authorList>
    </citation>
    <scope>NUCLEOTIDE SEQUENCE</scope>
</reference>
<dbReference type="SMART" id="SM00861">
    <property type="entry name" value="Transket_pyr"/>
    <property type="match status" value="1"/>
</dbReference>
<dbReference type="Pfam" id="PF02779">
    <property type="entry name" value="Transket_pyr"/>
    <property type="match status" value="1"/>
</dbReference>
<evidence type="ECO:0000256" key="13">
    <source>
        <dbReference type="ARBA" id="ARBA00023052"/>
    </source>
</evidence>
<evidence type="ECO:0000256" key="11">
    <source>
        <dbReference type="ARBA" id="ARBA00022837"/>
    </source>
</evidence>
<comment type="similarity">
    <text evidence="6">Belongs to the transketolase family.</text>
</comment>
<comment type="cofactor">
    <cofactor evidence="5">
        <name>thiamine diphosphate</name>
        <dbReference type="ChEBI" id="CHEBI:58937"/>
    </cofactor>
</comment>
<accession>Q8I7C2</accession>
<dbReference type="GO" id="GO:0004802">
    <property type="term" value="F:transketolase activity"/>
    <property type="evidence" value="ECO:0007669"/>
    <property type="project" value="UniProtKB-EC"/>
</dbReference>
<organism evidence="15">
    <name type="scientific">Echinococcus multilocularis</name>
    <name type="common">Fox tapeworm</name>
    <dbReference type="NCBI Taxonomy" id="6211"/>
    <lineage>
        <taxon>Eukaryota</taxon>
        <taxon>Metazoa</taxon>
        <taxon>Spiralia</taxon>
        <taxon>Lophotrochozoa</taxon>
        <taxon>Platyhelminthes</taxon>
        <taxon>Cestoda</taxon>
        <taxon>Eucestoda</taxon>
        <taxon>Cyclophyllidea</taxon>
        <taxon>Taeniidae</taxon>
        <taxon>Echinococcus</taxon>
    </lineage>
</organism>
<dbReference type="GO" id="GO:0005737">
    <property type="term" value="C:cytoplasm"/>
    <property type="evidence" value="ECO:0007669"/>
    <property type="project" value="UniProtKB-ARBA"/>
</dbReference>
<evidence type="ECO:0000256" key="5">
    <source>
        <dbReference type="ARBA" id="ARBA00001964"/>
    </source>
</evidence>
<keyword evidence="11" id="KW-0106">Calcium</keyword>
<evidence type="ECO:0000256" key="3">
    <source>
        <dbReference type="ARBA" id="ARBA00001941"/>
    </source>
</evidence>
<dbReference type="PANTHER" id="PTHR43195">
    <property type="entry name" value="TRANSKETOLASE"/>
    <property type="match status" value="1"/>
</dbReference>
<comment type="cofactor">
    <cofactor evidence="1">
        <name>Ca(2+)</name>
        <dbReference type="ChEBI" id="CHEBI:29108"/>
    </cofactor>
</comment>
<dbReference type="CDD" id="cd02012">
    <property type="entry name" value="TPP_TK"/>
    <property type="match status" value="1"/>
</dbReference>
<keyword evidence="9" id="KW-0808">Transferase</keyword>
<dbReference type="AlphaFoldDB" id="Q8I7C2"/>
<evidence type="ECO:0000256" key="6">
    <source>
        <dbReference type="ARBA" id="ARBA00007131"/>
    </source>
</evidence>
<evidence type="ECO:0000313" key="15">
    <source>
        <dbReference type="EMBL" id="CAD45181.1"/>
    </source>
</evidence>
<proteinExistence type="evidence at transcript level"/>
<dbReference type="InterPro" id="IPR033248">
    <property type="entry name" value="Transketolase_C"/>
</dbReference>
<dbReference type="PROSITE" id="PS00802">
    <property type="entry name" value="TRANSKETOLASE_2"/>
    <property type="match status" value="1"/>
</dbReference>
<dbReference type="InterPro" id="IPR005474">
    <property type="entry name" value="Transketolase_N"/>
</dbReference>
<dbReference type="Pfam" id="PF00456">
    <property type="entry name" value="Transketolase_N"/>
    <property type="match status" value="1"/>
</dbReference>
<evidence type="ECO:0000256" key="12">
    <source>
        <dbReference type="ARBA" id="ARBA00022842"/>
    </source>
</evidence>
<keyword evidence="13" id="KW-0786">Thiamine pyrophosphate</keyword>
<keyword evidence="12" id="KW-0460">Magnesium</keyword>
<dbReference type="InterPro" id="IPR029061">
    <property type="entry name" value="THDP-binding"/>
</dbReference>
<dbReference type="EMBL" id="AJ506761">
    <property type="protein sequence ID" value="CAD45181.1"/>
    <property type="molecule type" value="mRNA"/>
</dbReference>
<evidence type="ECO:0000256" key="8">
    <source>
        <dbReference type="ARBA" id="ARBA00013152"/>
    </source>
</evidence>
<evidence type="ECO:0000259" key="14">
    <source>
        <dbReference type="SMART" id="SM00861"/>
    </source>
</evidence>
<keyword evidence="10" id="KW-0479">Metal-binding</keyword>
<dbReference type="SUPFAM" id="SSF52518">
    <property type="entry name" value="Thiamin diphosphate-binding fold (THDP-binding)"/>
    <property type="match status" value="2"/>
</dbReference>
<name>Q8I7C2_ECHMU</name>
<dbReference type="InterPro" id="IPR005475">
    <property type="entry name" value="Transketolase-like_Pyr-bd"/>
</dbReference>
<evidence type="ECO:0000256" key="10">
    <source>
        <dbReference type="ARBA" id="ARBA00022723"/>
    </source>
</evidence>
<comment type="cofactor">
    <cofactor evidence="2">
        <name>Mn(2+)</name>
        <dbReference type="ChEBI" id="CHEBI:29035"/>
    </cofactor>
</comment>
<protein>
    <recommendedName>
        <fullName evidence="8">transketolase</fullName>
        <ecNumber evidence="8">2.2.1.1</ecNumber>
    </recommendedName>
</protein>
<dbReference type="PANTHER" id="PTHR43195:SF1">
    <property type="entry name" value="FI06132P-RELATED"/>
    <property type="match status" value="1"/>
</dbReference>
<comment type="cofactor">
    <cofactor evidence="4">
        <name>Mg(2+)</name>
        <dbReference type="ChEBI" id="CHEBI:18420"/>
    </cofactor>
</comment>
<dbReference type="CDD" id="cd07033">
    <property type="entry name" value="TPP_PYR_DXS_TK_like"/>
    <property type="match status" value="1"/>
</dbReference>
<dbReference type="Pfam" id="PF02780">
    <property type="entry name" value="Transketolase_C"/>
    <property type="match status" value="1"/>
</dbReference>
<dbReference type="InterPro" id="IPR009014">
    <property type="entry name" value="Transketo_C/PFOR_II"/>
</dbReference>
<evidence type="ECO:0000256" key="1">
    <source>
        <dbReference type="ARBA" id="ARBA00001913"/>
    </source>
</evidence>
<dbReference type="InterPro" id="IPR051424">
    <property type="entry name" value="Transketolase-like"/>
</dbReference>
<evidence type="ECO:0000256" key="2">
    <source>
        <dbReference type="ARBA" id="ARBA00001936"/>
    </source>
</evidence>